<evidence type="ECO:0000256" key="3">
    <source>
        <dbReference type="ARBA" id="ARBA00043265"/>
    </source>
</evidence>
<dbReference type="HOGENOM" id="CLU_077975_5_2_1"/>
<dbReference type="STRING" id="9669.ENSMPUP00000002610"/>
<reference evidence="6" key="1">
    <citation type="submission" date="2024-06" db="UniProtKB">
        <authorList>
            <consortium name="Ensembl"/>
        </authorList>
    </citation>
    <scope>IDENTIFICATION</scope>
</reference>
<dbReference type="InterPro" id="IPR050199">
    <property type="entry name" value="IgHV"/>
</dbReference>
<keyword evidence="1" id="KW-0391">Immunity</keyword>
<dbReference type="GO" id="GO:0005886">
    <property type="term" value="C:plasma membrane"/>
    <property type="evidence" value="ECO:0007669"/>
    <property type="project" value="UniProtKB-ARBA"/>
</dbReference>
<evidence type="ECO:0000259" key="5">
    <source>
        <dbReference type="PROSITE" id="PS50835"/>
    </source>
</evidence>
<sequence>MTWSWRILFLVALATGVYAQVHLLQSGAEVRNPGASVKVSCKASGYTFTNYYMHWVQQAPERGLEWMGQIDPEDGATNIAQKYQARVTLMADTSTNMAYMELRSLRPEDTALYYCARHSVRTHILHVSETMRRDGFVGGLRRKGTEYA</sequence>
<feature type="chain" id="PRO_5004044177" description="Ig-like domain-containing protein" evidence="4">
    <location>
        <begin position="20"/>
        <end position="148"/>
    </location>
</feature>
<protein>
    <recommendedName>
        <fullName evidence="5">Ig-like domain-containing protein</fullName>
    </recommendedName>
</protein>
<dbReference type="Ensembl" id="ENSMPUT00000002664.1">
    <property type="protein sequence ID" value="ENSMPUP00000002610.1"/>
    <property type="gene ID" value="ENSMPUG00000002638.1"/>
</dbReference>
<dbReference type="PANTHER" id="PTHR23266">
    <property type="entry name" value="IMMUNOGLOBULIN HEAVY CHAIN"/>
    <property type="match status" value="1"/>
</dbReference>
<dbReference type="InterPro" id="IPR036179">
    <property type="entry name" value="Ig-like_dom_sf"/>
</dbReference>
<dbReference type="EMBL" id="AEYP01106637">
    <property type="status" value="NOT_ANNOTATED_CDS"/>
    <property type="molecule type" value="Genomic_DNA"/>
</dbReference>
<organism evidence="6">
    <name type="scientific">Mustela putorius furo</name>
    <name type="common">European domestic ferret</name>
    <name type="synonym">Mustela furo</name>
    <dbReference type="NCBI Taxonomy" id="9669"/>
    <lineage>
        <taxon>Eukaryota</taxon>
        <taxon>Metazoa</taxon>
        <taxon>Chordata</taxon>
        <taxon>Craniata</taxon>
        <taxon>Vertebrata</taxon>
        <taxon>Euteleostomi</taxon>
        <taxon>Mammalia</taxon>
        <taxon>Eutheria</taxon>
        <taxon>Laurasiatheria</taxon>
        <taxon>Carnivora</taxon>
        <taxon>Caniformia</taxon>
        <taxon>Musteloidea</taxon>
        <taxon>Mustelidae</taxon>
        <taxon>Mustelinae</taxon>
        <taxon>Mustela</taxon>
    </lineage>
</organism>
<keyword evidence="2" id="KW-1064">Adaptive immunity</keyword>
<dbReference type="SMART" id="SM00406">
    <property type="entry name" value="IGv"/>
    <property type="match status" value="1"/>
</dbReference>
<evidence type="ECO:0000256" key="1">
    <source>
        <dbReference type="ARBA" id="ARBA00022859"/>
    </source>
</evidence>
<accession>M3XU60</accession>
<keyword evidence="4" id="KW-0732">Signal</keyword>
<dbReference type="FunFam" id="2.60.40.10:FF:000556">
    <property type="entry name" value="Immunoglobulin heavy variable 7-81 (non-functional)"/>
    <property type="match status" value="1"/>
</dbReference>
<keyword evidence="3" id="KW-1280">Immunoglobulin</keyword>
<dbReference type="Gene3D" id="2.60.40.10">
    <property type="entry name" value="Immunoglobulins"/>
    <property type="match status" value="1"/>
</dbReference>
<dbReference type="InParanoid" id="M3XU60"/>
<evidence type="ECO:0000256" key="4">
    <source>
        <dbReference type="SAM" id="SignalP"/>
    </source>
</evidence>
<evidence type="ECO:0000313" key="6">
    <source>
        <dbReference type="Ensembl" id="ENSMPUP00000002610.1"/>
    </source>
</evidence>
<dbReference type="InterPro" id="IPR003599">
    <property type="entry name" value="Ig_sub"/>
</dbReference>
<evidence type="ECO:0000256" key="2">
    <source>
        <dbReference type="ARBA" id="ARBA00023130"/>
    </source>
</evidence>
<dbReference type="GeneTree" id="ENSGT00950000183013"/>
<dbReference type="SMART" id="SM00409">
    <property type="entry name" value="IG"/>
    <property type="match status" value="1"/>
</dbReference>
<dbReference type="GO" id="GO:0005576">
    <property type="term" value="C:extracellular region"/>
    <property type="evidence" value="ECO:0007669"/>
    <property type="project" value="UniProtKB-ARBA"/>
</dbReference>
<dbReference type="InterPro" id="IPR013106">
    <property type="entry name" value="Ig_V-set"/>
</dbReference>
<feature type="domain" description="Ig-like" evidence="5">
    <location>
        <begin position="34"/>
        <end position="115"/>
    </location>
</feature>
<dbReference type="PROSITE" id="PS50835">
    <property type="entry name" value="IG_LIKE"/>
    <property type="match status" value="1"/>
</dbReference>
<dbReference type="InterPro" id="IPR007110">
    <property type="entry name" value="Ig-like_dom"/>
</dbReference>
<feature type="signal peptide" evidence="4">
    <location>
        <begin position="1"/>
        <end position="19"/>
    </location>
</feature>
<dbReference type="SUPFAM" id="SSF48726">
    <property type="entry name" value="Immunoglobulin"/>
    <property type="match status" value="1"/>
</dbReference>
<dbReference type="AlphaFoldDB" id="M3XU60"/>
<dbReference type="eggNOG" id="ENOG502SQQV">
    <property type="taxonomic scope" value="Eukaryota"/>
</dbReference>
<dbReference type="OMA" id="DYYLHWV"/>
<dbReference type="GO" id="GO:0019814">
    <property type="term" value="C:immunoglobulin complex"/>
    <property type="evidence" value="ECO:0007669"/>
    <property type="project" value="UniProtKB-KW"/>
</dbReference>
<name>M3XU60_MUSPF</name>
<dbReference type="GO" id="GO:0002250">
    <property type="term" value="P:adaptive immune response"/>
    <property type="evidence" value="ECO:0007669"/>
    <property type="project" value="UniProtKB-KW"/>
</dbReference>
<proteinExistence type="predicted"/>
<dbReference type="Pfam" id="PF07686">
    <property type="entry name" value="V-set"/>
    <property type="match status" value="1"/>
</dbReference>
<dbReference type="InterPro" id="IPR013783">
    <property type="entry name" value="Ig-like_fold"/>
</dbReference>